<sequence>MFLLLILLLPLVIFVYQKWHYSYWKRRGVYQVEPNFLYGNLKEFANGNLCISDELKNLYDEFKSKGLLYGGYYAFTKPTFMPIDVNIVKHILQKDFGHFVNRGIYFNKERCPLSAHLFTLEGEKWKTLRAKLTPTFTTGKMKMMFPIMVACSENLTDVLKKDVTLQDAVDIKEIIARFTTDIVISAAFGIECDSLKNPDTDFRKYGRRVFEAGKWEQLKRQMSNSVPSWILDAIRINILDPETEEFFMKAVRSTVRYREENNVYRNDFIQLLLQLRNKGKISDDHDITLVDKNDDSRHFLSLEEVAAQSFAYFIGGFETSATAGAFTMLELAMNLEVQDKLRNEINTVLEKYDDKITYEGIMEMTYLDKIVHEALRMHPTASEIGRICNSEYKIPGTDIVIEKGVRVIVPILALHKNPDHYPDPDMFDPERFNEENKAKRHPFAYIPFGEGPRMCIATRWGLLQTKVGIVAIIKDFSVTLNKKTQLPIKYAPKAVVTSVAGGIWLDLQSLQSMLVFLLVILVAFFYLYKKWIYTYWKRRGVYQMKPEFFYGNFKPMTTGKMSVAELIREIYTEIKAKGGQYGGFYQVFKPGFMPVDLDIIKGIVQKDFGHFMNHGNYTNPEVDPLSNHLFAMEGEEWRKMRSKLTPTFTTGKMKMMFPTMVACTQGLNEMLKDHASIQDAVDIKDLIARFTTDIIGSAAFGIDCNSLQDPNSDFRQFGKQVFEVTFWKRLKRLISTNLPKWLLDLIRLKMVDQALEDFFMGIVRSTIKFREQNNVYRRDFLHLMLQLKNKGKVTEDKDFKPVDEGLETTRENDDNFLTFNEVAAQCFVFFIAGFETSSTTISFALLELSKNPEIQDKLREEIRSVLKKHNNEFTYDAIMEMKYLDKVVNETLRIHPPASAIARICNTDYKVPNTDLIIKNGIKILVPIIGIHTDPDHYPNPNVFDPERFNEENKAKRHQFAFIPFGEGPRMCIGSRFGLLQSKVGISSIIKDFAVSLHQKTKLPIKYSPKSIISAVEGDVWLTVQLVN</sequence>
<dbReference type="Pfam" id="PF00067">
    <property type="entry name" value="p450"/>
    <property type="match status" value="2"/>
</dbReference>
<evidence type="ECO:0000256" key="6">
    <source>
        <dbReference type="ARBA" id="ARBA00022723"/>
    </source>
</evidence>
<keyword evidence="12 13" id="KW-0472">Membrane</keyword>
<keyword evidence="13" id="KW-0812">Transmembrane</keyword>
<protein>
    <recommendedName>
        <fullName evidence="17">Cytochrome P450 6a14</fullName>
    </recommendedName>
</protein>
<reference evidence="15" key="1">
    <citation type="submission" date="2025-05" db="UniProtKB">
        <authorList>
            <consortium name="EnsemblMetazoa"/>
        </authorList>
    </citation>
    <scope>IDENTIFICATION</scope>
</reference>
<dbReference type="PANTHER" id="PTHR24292:SF100">
    <property type="entry name" value="CYTOCHROME P450 6A16, ISOFORM B-RELATED"/>
    <property type="match status" value="1"/>
</dbReference>
<evidence type="ECO:0000256" key="12">
    <source>
        <dbReference type="ARBA" id="ARBA00023136"/>
    </source>
</evidence>
<dbReference type="InterPro" id="IPR002401">
    <property type="entry name" value="Cyt_P450_E_grp-I"/>
</dbReference>
<dbReference type="InterPro" id="IPR050476">
    <property type="entry name" value="Insect_CytP450_Detox"/>
</dbReference>
<dbReference type="PANTHER" id="PTHR24292">
    <property type="entry name" value="CYTOCHROME P450"/>
    <property type="match status" value="1"/>
</dbReference>
<keyword evidence="14" id="KW-0732">Signal</keyword>
<dbReference type="Proteomes" id="UP001652700">
    <property type="component" value="Unplaced"/>
</dbReference>
<dbReference type="SUPFAM" id="SSF48264">
    <property type="entry name" value="Cytochrome P450"/>
    <property type="match status" value="2"/>
</dbReference>
<keyword evidence="6" id="KW-0479">Metal-binding</keyword>
<dbReference type="RefSeq" id="XP_050497283.1">
    <property type="nucleotide sequence ID" value="XM_050641326.1"/>
</dbReference>
<feature type="transmembrane region" description="Helical" evidence="13">
    <location>
        <begin position="510"/>
        <end position="528"/>
    </location>
</feature>
<dbReference type="PRINTS" id="PR00463">
    <property type="entry name" value="EP450I"/>
</dbReference>
<evidence type="ECO:0000313" key="16">
    <source>
        <dbReference type="Proteomes" id="UP001652700"/>
    </source>
</evidence>
<dbReference type="EnsemblMetazoa" id="XM_050641326.1">
    <property type="protein sequence ID" value="XP_050497283.1"/>
    <property type="gene ID" value="LOC126878549"/>
</dbReference>
<dbReference type="CDD" id="cd11056">
    <property type="entry name" value="CYP6-like"/>
    <property type="match status" value="2"/>
</dbReference>
<evidence type="ECO:0000256" key="5">
    <source>
        <dbReference type="ARBA" id="ARBA00022617"/>
    </source>
</evidence>
<feature type="signal peptide" evidence="14">
    <location>
        <begin position="1"/>
        <end position="17"/>
    </location>
</feature>
<dbReference type="InterPro" id="IPR001128">
    <property type="entry name" value="Cyt_P450"/>
</dbReference>
<keyword evidence="5" id="KW-0349">Heme</keyword>
<keyword evidence="11" id="KW-0503">Monooxygenase</keyword>
<evidence type="ECO:0000256" key="9">
    <source>
        <dbReference type="ARBA" id="ARBA00023002"/>
    </source>
</evidence>
<evidence type="ECO:0000256" key="8">
    <source>
        <dbReference type="ARBA" id="ARBA00022848"/>
    </source>
</evidence>
<organism evidence="15 16">
    <name type="scientific">Diabrotica virgifera virgifera</name>
    <name type="common">western corn rootworm</name>
    <dbReference type="NCBI Taxonomy" id="50390"/>
    <lineage>
        <taxon>Eukaryota</taxon>
        <taxon>Metazoa</taxon>
        <taxon>Ecdysozoa</taxon>
        <taxon>Arthropoda</taxon>
        <taxon>Hexapoda</taxon>
        <taxon>Insecta</taxon>
        <taxon>Pterygota</taxon>
        <taxon>Neoptera</taxon>
        <taxon>Endopterygota</taxon>
        <taxon>Coleoptera</taxon>
        <taxon>Polyphaga</taxon>
        <taxon>Cucujiformia</taxon>
        <taxon>Chrysomeloidea</taxon>
        <taxon>Chrysomelidae</taxon>
        <taxon>Galerucinae</taxon>
        <taxon>Diabroticina</taxon>
        <taxon>Diabroticites</taxon>
        <taxon>Diabrotica</taxon>
    </lineage>
</organism>
<accession>A0ABM5JH69</accession>
<evidence type="ECO:0000256" key="10">
    <source>
        <dbReference type="ARBA" id="ARBA00023004"/>
    </source>
</evidence>
<evidence type="ECO:0000256" key="14">
    <source>
        <dbReference type="SAM" id="SignalP"/>
    </source>
</evidence>
<dbReference type="InterPro" id="IPR017972">
    <property type="entry name" value="Cyt_P450_CS"/>
</dbReference>
<evidence type="ECO:0000256" key="11">
    <source>
        <dbReference type="ARBA" id="ARBA00023033"/>
    </source>
</evidence>
<name>A0ABM5JH69_DIAVI</name>
<keyword evidence="16" id="KW-1185">Reference proteome</keyword>
<proteinExistence type="inferred from homology"/>
<evidence type="ECO:0000256" key="13">
    <source>
        <dbReference type="SAM" id="Phobius"/>
    </source>
</evidence>
<dbReference type="GeneID" id="126878549"/>
<feature type="chain" id="PRO_5045511709" description="Cytochrome P450 6a14" evidence="14">
    <location>
        <begin position="18"/>
        <end position="1028"/>
    </location>
</feature>
<evidence type="ECO:0000256" key="4">
    <source>
        <dbReference type="ARBA" id="ARBA00010617"/>
    </source>
</evidence>
<dbReference type="PROSITE" id="PS00086">
    <property type="entry name" value="CYTOCHROME_P450"/>
    <property type="match status" value="2"/>
</dbReference>
<dbReference type="Gene3D" id="1.10.630.10">
    <property type="entry name" value="Cytochrome P450"/>
    <property type="match status" value="2"/>
</dbReference>
<evidence type="ECO:0000256" key="1">
    <source>
        <dbReference type="ARBA" id="ARBA00001971"/>
    </source>
</evidence>
<evidence type="ECO:0000256" key="7">
    <source>
        <dbReference type="ARBA" id="ARBA00022824"/>
    </source>
</evidence>
<keyword evidence="10" id="KW-0408">Iron</keyword>
<evidence type="ECO:0008006" key="17">
    <source>
        <dbReference type="Google" id="ProtNLM"/>
    </source>
</evidence>
<dbReference type="InterPro" id="IPR036396">
    <property type="entry name" value="Cyt_P450_sf"/>
</dbReference>
<comment type="subcellular location">
    <subcellularLocation>
        <location evidence="3">Endoplasmic reticulum membrane</location>
        <topology evidence="3">Peripheral membrane protein</topology>
    </subcellularLocation>
    <subcellularLocation>
        <location evidence="2">Microsome membrane</location>
        <topology evidence="2">Peripheral membrane protein</topology>
    </subcellularLocation>
</comment>
<evidence type="ECO:0000313" key="15">
    <source>
        <dbReference type="EnsemblMetazoa" id="XP_050497283.1"/>
    </source>
</evidence>
<keyword evidence="8" id="KW-0492">Microsome</keyword>
<evidence type="ECO:0000256" key="3">
    <source>
        <dbReference type="ARBA" id="ARBA00004406"/>
    </source>
</evidence>
<dbReference type="PRINTS" id="PR00385">
    <property type="entry name" value="P450"/>
</dbReference>
<keyword evidence="9" id="KW-0560">Oxidoreductase</keyword>
<keyword evidence="13" id="KW-1133">Transmembrane helix</keyword>
<comment type="cofactor">
    <cofactor evidence="1">
        <name>heme</name>
        <dbReference type="ChEBI" id="CHEBI:30413"/>
    </cofactor>
</comment>
<comment type="similarity">
    <text evidence="4">Belongs to the cytochrome P450 family.</text>
</comment>
<keyword evidence="7" id="KW-0256">Endoplasmic reticulum</keyword>
<evidence type="ECO:0000256" key="2">
    <source>
        <dbReference type="ARBA" id="ARBA00004174"/>
    </source>
</evidence>